<proteinExistence type="predicted"/>
<keyword evidence="3" id="KW-1185">Reference proteome</keyword>
<name>A0A0B6SEH4_BURPL</name>
<gene>
    <name evidence="2" type="ORF">BGL_2c25770</name>
</gene>
<sequence>MTPPCSDEGMSPVASVVTDAAFDDLIVDAFARVLKQAIANRRGDDRSRSWSATTADLSASLHAAVAEGDPLKIAAFAMLHWHRGEAVSARSPGTMAFAPSGERVRPTPDSRPNAGRTPTPRAQHRDIDIDGWPEEPPRVCKPCLEPVDFATRSTSTRLPDRPPPAAGPTRPAPSRHWIPAGRAAHESGVDLDVVRAWAKAEEIEHREDAGMLLVDRESIIARAHRYWRELDRAAGMDRRADPV</sequence>
<accession>A0A0B6SEH4</accession>
<protein>
    <submittedName>
        <fullName evidence="2">Uncharacterized protein</fullName>
    </submittedName>
</protein>
<dbReference type="KEGG" id="bgp:BGL_2c25770"/>
<reference evidence="3" key="1">
    <citation type="submission" date="2011-03" db="EMBL/GenBank/DDBJ databases">
        <authorList>
            <person name="Voget S."/>
            <person name="Streit W.R."/>
            <person name="Jaeger K.E."/>
            <person name="Daniel R."/>
        </authorList>
    </citation>
    <scope>NUCLEOTIDE SEQUENCE [LARGE SCALE GENOMIC DNA]</scope>
    <source>
        <strain evidence="3">PG1</strain>
    </source>
</reference>
<dbReference type="RefSeq" id="WP_123863840.1">
    <property type="nucleotide sequence ID" value="NZ_CP002581.1"/>
</dbReference>
<organism evidence="2 3">
    <name type="scientific">Burkholderia plantarii</name>
    <dbReference type="NCBI Taxonomy" id="41899"/>
    <lineage>
        <taxon>Bacteria</taxon>
        <taxon>Pseudomonadati</taxon>
        <taxon>Pseudomonadota</taxon>
        <taxon>Betaproteobacteria</taxon>
        <taxon>Burkholderiales</taxon>
        <taxon>Burkholderiaceae</taxon>
        <taxon>Burkholderia</taxon>
    </lineage>
</organism>
<dbReference type="AlphaFoldDB" id="A0A0B6SEH4"/>
<dbReference type="EMBL" id="CP002581">
    <property type="protein sequence ID" value="AJK50631.1"/>
    <property type="molecule type" value="Genomic_DNA"/>
</dbReference>
<reference evidence="2 3" key="2">
    <citation type="journal article" date="2016" name="Appl. Microbiol. Biotechnol.">
        <title>Mutations improving production and secretion of extracellular lipase by Burkholderia glumae PG1.</title>
        <authorList>
            <person name="Knapp A."/>
            <person name="Voget S."/>
            <person name="Gao R."/>
            <person name="Zaburannyi N."/>
            <person name="Krysciak D."/>
            <person name="Breuer M."/>
            <person name="Hauer B."/>
            <person name="Streit W.R."/>
            <person name="Muller R."/>
            <person name="Daniel R."/>
            <person name="Jaeger K.E."/>
        </authorList>
    </citation>
    <scope>NUCLEOTIDE SEQUENCE [LARGE SCALE GENOMIC DNA]</scope>
    <source>
        <strain evidence="2 3">PG1</strain>
    </source>
</reference>
<evidence type="ECO:0000313" key="2">
    <source>
        <dbReference type="EMBL" id="AJK50631.1"/>
    </source>
</evidence>
<feature type="region of interest" description="Disordered" evidence="1">
    <location>
        <begin position="90"/>
        <end position="134"/>
    </location>
</feature>
<dbReference type="Proteomes" id="UP000031838">
    <property type="component" value="Chromosome 2"/>
</dbReference>
<evidence type="ECO:0000313" key="3">
    <source>
        <dbReference type="Proteomes" id="UP000031838"/>
    </source>
</evidence>
<feature type="region of interest" description="Disordered" evidence="1">
    <location>
        <begin position="152"/>
        <end position="177"/>
    </location>
</feature>
<dbReference type="HOGENOM" id="CLU_1140880_0_0_4"/>
<evidence type="ECO:0000256" key="1">
    <source>
        <dbReference type="SAM" id="MobiDB-lite"/>
    </source>
</evidence>